<gene>
    <name evidence="8" type="ORF">HIM_06643</name>
</gene>
<dbReference type="Proteomes" id="UP000054481">
    <property type="component" value="Unassembled WGS sequence"/>
</dbReference>
<evidence type="ECO:0000313" key="9">
    <source>
        <dbReference type="Proteomes" id="UP000054481"/>
    </source>
</evidence>
<evidence type="ECO:0000256" key="5">
    <source>
        <dbReference type="SAM" id="MobiDB-lite"/>
    </source>
</evidence>
<dbReference type="OrthoDB" id="5215911at2759"/>
<comment type="subcellular location">
    <subcellularLocation>
        <location evidence="1">Membrane</location>
        <topology evidence="1">Multi-pass membrane protein</topology>
    </subcellularLocation>
</comment>
<dbReference type="InterPro" id="IPR011701">
    <property type="entry name" value="MFS"/>
</dbReference>
<feature type="transmembrane region" description="Helical" evidence="6">
    <location>
        <begin position="459"/>
        <end position="480"/>
    </location>
</feature>
<feature type="transmembrane region" description="Helical" evidence="6">
    <location>
        <begin position="492"/>
        <end position="514"/>
    </location>
</feature>
<feature type="transmembrane region" description="Helical" evidence="6">
    <location>
        <begin position="355"/>
        <end position="377"/>
    </location>
</feature>
<feature type="compositionally biased region" description="Low complexity" evidence="5">
    <location>
        <begin position="258"/>
        <end position="270"/>
    </location>
</feature>
<proteinExistence type="predicted"/>
<evidence type="ECO:0000256" key="6">
    <source>
        <dbReference type="SAM" id="Phobius"/>
    </source>
</evidence>
<evidence type="ECO:0000259" key="7">
    <source>
        <dbReference type="PROSITE" id="PS50850"/>
    </source>
</evidence>
<evidence type="ECO:0000256" key="2">
    <source>
        <dbReference type="ARBA" id="ARBA00022692"/>
    </source>
</evidence>
<feature type="transmembrane region" description="Helical" evidence="6">
    <location>
        <begin position="132"/>
        <end position="149"/>
    </location>
</feature>
<dbReference type="InterPro" id="IPR020846">
    <property type="entry name" value="MFS_dom"/>
</dbReference>
<feature type="transmembrane region" description="Helical" evidence="6">
    <location>
        <begin position="312"/>
        <end position="335"/>
    </location>
</feature>
<organism evidence="8 9">
    <name type="scientific">Hirsutella minnesotensis 3608</name>
    <dbReference type="NCBI Taxonomy" id="1043627"/>
    <lineage>
        <taxon>Eukaryota</taxon>
        <taxon>Fungi</taxon>
        <taxon>Dikarya</taxon>
        <taxon>Ascomycota</taxon>
        <taxon>Pezizomycotina</taxon>
        <taxon>Sordariomycetes</taxon>
        <taxon>Hypocreomycetidae</taxon>
        <taxon>Hypocreales</taxon>
        <taxon>Ophiocordycipitaceae</taxon>
        <taxon>Hirsutella</taxon>
    </lineage>
</organism>
<feature type="transmembrane region" description="Helical" evidence="6">
    <location>
        <begin position="425"/>
        <end position="447"/>
    </location>
</feature>
<dbReference type="PROSITE" id="PS50850">
    <property type="entry name" value="MFS"/>
    <property type="match status" value="1"/>
</dbReference>
<dbReference type="PANTHER" id="PTHR23502">
    <property type="entry name" value="MAJOR FACILITATOR SUPERFAMILY"/>
    <property type="match status" value="1"/>
</dbReference>
<keyword evidence="3 6" id="KW-1133">Transmembrane helix</keyword>
<dbReference type="GO" id="GO:0022857">
    <property type="term" value="F:transmembrane transporter activity"/>
    <property type="evidence" value="ECO:0007669"/>
    <property type="project" value="InterPro"/>
</dbReference>
<accession>A0A0F7ZNL8</accession>
<name>A0A0F7ZNL8_9HYPO</name>
<protein>
    <recommendedName>
        <fullName evidence="7">Major facilitator superfamily (MFS) profile domain-containing protein</fullName>
    </recommendedName>
</protein>
<dbReference type="PANTHER" id="PTHR23502:SF50">
    <property type="entry name" value="TRANSPORTER, PUTATIVE (AFU_ORTHOLOGUE AFUA_5G00430)-RELATED"/>
    <property type="match status" value="1"/>
</dbReference>
<keyword evidence="2 6" id="KW-0812">Transmembrane</keyword>
<feature type="compositionally biased region" description="Basic and acidic residues" evidence="5">
    <location>
        <begin position="247"/>
        <end position="257"/>
    </location>
</feature>
<dbReference type="Gene3D" id="1.20.1250.20">
    <property type="entry name" value="MFS general substrate transporter like domains"/>
    <property type="match status" value="1"/>
</dbReference>
<feature type="region of interest" description="Disordered" evidence="5">
    <location>
        <begin position="247"/>
        <end position="272"/>
    </location>
</feature>
<feature type="region of interest" description="Disordered" evidence="5">
    <location>
        <begin position="1"/>
        <end position="51"/>
    </location>
</feature>
<feature type="domain" description="Major facilitator superfamily (MFS) profile" evidence="7">
    <location>
        <begin position="65"/>
        <end position="515"/>
    </location>
</feature>
<evidence type="ECO:0000256" key="1">
    <source>
        <dbReference type="ARBA" id="ARBA00004141"/>
    </source>
</evidence>
<dbReference type="SUPFAM" id="SSF103473">
    <property type="entry name" value="MFS general substrate transporter"/>
    <property type="match status" value="1"/>
</dbReference>
<feature type="transmembrane region" description="Helical" evidence="6">
    <location>
        <begin position="108"/>
        <end position="125"/>
    </location>
</feature>
<dbReference type="InterPro" id="IPR036259">
    <property type="entry name" value="MFS_trans_sf"/>
</dbReference>
<reference evidence="8 9" key="1">
    <citation type="journal article" date="2014" name="Genome Biol. Evol.">
        <title>Comparative genomics and transcriptomics analyses reveal divergent lifestyle features of nematode endoparasitic fungus Hirsutella minnesotensis.</title>
        <authorList>
            <person name="Lai Y."/>
            <person name="Liu K."/>
            <person name="Zhang X."/>
            <person name="Zhang X."/>
            <person name="Li K."/>
            <person name="Wang N."/>
            <person name="Shu C."/>
            <person name="Wu Y."/>
            <person name="Wang C."/>
            <person name="Bushley K.E."/>
            <person name="Xiang M."/>
            <person name="Liu X."/>
        </authorList>
    </citation>
    <scope>NUCLEOTIDE SEQUENCE [LARGE SCALE GENOMIC DNA]</scope>
    <source>
        <strain evidence="8 9">3608</strain>
    </source>
</reference>
<keyword evidence="4 6" id="KW-0472">Membrane</keyword>
<evidence type="ECO:0000256" key="3">
    <source>
        <dbReference type="ARBA" id="ARBA00022989"/>
    </source>
</evidence>
<dbReference type="AlphaFoldDB" id="A0A0F7ZNL8"/>
<evidence type="ECO:0000313" key="8">
    <source>
        <dbReference type="EMBL" id="KJZ73975.1"/>
    </source>
</evidence>
<feature type="transmembrane region" description="Helical" evidence="6">
    <location>
        <begin position="67"/>
        <end position="88"/>
    </location>
</feature>
<feature type="transmembrane region" description="Helical" evidence="6">
    <location>
        <begin position="221"/>
        <end position="240"/>
    </location>
</feature>
<dbReference type="GO" id="GO:0005886">
    <property type="term" value="C:plasma membrane"/>
    <property type="evidence" value="ECO:0007669"/>
    <property type="project" value="TreeGrafter"/>
</dbReference>
<dbReference type="Pfam" id="PF07690">
    <property type="entry name" value="MFS_1"/>
    <property type="match status" value="1"/>
</dbReference>
<sequence>MNSLDKSSPVEQGPFPVVNVEELPPGTAQLHSKTHSDDGEGITLVPTPSGDPNDPLSWPLWRKGLNFGLLSATTMAIFTGQSIQHIFWAPLSKDLNAGFTDLTRAHSAQLGADAIACVLFIPFATKFGRRPVYLVSTALFTAAVWWSAYMQSIPELYLSNILKGIAGAVNETTVQMSIRDMFFVHRRGTANALYLAALKFGISLSPIAAGEQATISGWRSSYITLASIMTGVTFLFAATFEETKFVRPESPGEKDNDASAQSADESASNNGSVLVENARPKGKCRYPRDFRLQVVTPTPESIWKIMVYPFRVWWMPHILGAATIYGTCLAFIIIVSSMKAVIFPADPYNFNPKQLGYLHLAPFVGSILGISYGGYLVDKFVVWLSKRNKGIYEPEMRLYLIPLPALVMAGGLAEFGITASRGLPWIYPCIGSAMTSFGFGAISDMALTLVVDSYPNITSYAFVAVAVVRNTLGMIGQFALSPWRKAMGVQAMFILVAGLSLVFNSLALPLAIWGKKGRIATAARYHRLSNVKP</sequence>
<evidence type="ECO:0000256" key="4">
    <source>
        <dbReference type="ARBA" id="ARBA00023136"/>
    </source>
</evidence>
<keyword evidence="9" id="KW-1185">Reference proteome</keyword>
<feature type="compositionally biased region" description="Polar residues" evidence="5">
    <location>
        <begin position="1"/>
        <end position="10"/>
    </location>
</feature>
<feature type="transmembrane region" description="Helical" evidence="6">
    <location>
        <begin position="398"/>
        <end position="419"/>
    </location>
</feature>
<dbReference type="EMBL" id="KQ030530">
    <property type="protein sequence ID" value="KJZ73975.1"/>
    <property type="molecule type" value="Genomic_DNA"/>
</dbReference>